<dbReference type="Pfam" id="PF25872">
    <property type="entry name" value="HTH_77"/>
    <property type="match status" value="1"/>
</dbReference>
<dbReference type="PRINTS" id="PR00038">
    <property type="entry name" value="HTHLUXR"/>
</dbReference>
<gene>
    <name evidence="3" type="ORF">E1212_15460</name>
</gene>
<dbReference type="GO" id="GO:0003677">
    <property type="term" value="F:DNA binding"/>
    <property type="evidence" value="ECO:0007669"/>
    <property type="project" value="InterPro"/>
</dbReference>
<dbReference type="PANTHER" id="PTHR47691">
    <property type="entry name" value="REGULATOR-RELATED"/>
    <property type="match status" value="1"/>
</dbReference>
<dbReference type="SMART" id="SM00421">
    <property type="entry name" value="HTH_LUXR"/>
    <property type="match status" value="1"/>
</dbReference>
<dbReference type="InterPro" id="IPR000792">
    <property type="entry name" value="Tscrpt_reg_LuxR_C"/>
</dbReference>
<name>A0A4R4RNL1_9ACTN</name>
<reference evidence="3 4" key="1">
    <citation type="submission" date="2019-02" db="EMBL/GenBank/DDBJ databases">
        <title>Draft genome sequences of novel Actinobacteria.</title>
        <authorList>
            <person name="Sahin N."/>
            <person name="Ay H."/>
            <person name="Saygin H."/>
        </authorList>
    </citation>
    <scope>NUCLEOTIDE SEQUENCE [LARGE SCALE GENOMIC DNA]</scope>
    <source>
        <strain evidence="3 4">KC603</strain>
    </source>
</reference>
<dbReference type="Gene3D" id="1.25.40.10">
    <property type="entry name" value="Tetratricopeptide repeat domain"/>
    <property type="match status" value="1"/>
</dbReference>
<protein>
    <submittedName>
        <fullName evidence="3">LuxR family transcriptional regulator</fullName>
    </submittedName>
</protein>
<dbReference type="Proteomes" id="UP000295621">
    <property type="component" value="Unassembled WGS sequence"/>
</dbReference>
<accession>A0A4R4RNL1</accession>
<sequence length="910" mass="95214">MTEQPTTRPSAGRGLPRPATSFVGRADDVRVVTGLVARDRLVTLAGPGGAGKTRLAIEVARELTPAFPDGVWWVELAGLSDGSAVAGAAAEVTGALVDPGRGPLASLAAHLAGRRALLCLDNAEHLGHEVASVADAVVQAGPAVLVTSREPLRLGGEQVWRVPPLGDEEAVTLFLERGALVRPSYRPDPAGAAAIRAIVRHLDGIPLALELAAAWLGTLSAEQILAGLDDRFRLLVRGPRNAQRRQQTLAASIGWSHALLDEVDRALLRRLSVFAGPFPLDAATAVGNGPPVPAGDELASLARLVDASLVMTEEHAGEVRYRLLETIRAFAGARLGETDEDTVVHGRHLRYYAGLVEAADAWREAEPDRWQATLQREYADLRAALGWALDGGDPDTGRRLAASMAWLWHLDRRGTEGVAYLRRAIGLAPDERTIVQARLLTGLALVLDTAAPLDLEYDAATRALELATELGDDDLRALCLDLAAVGACYTDFDQAWELAEQAAAAAPAADGLAALSSRAVQALVLHHRDRHAEADSVLDDIVPALVRQHRGIAATMLGFQATGALATGDVDRARMLAAEGLRVALPLGDILRVGMARAVQAVVHIRAGDPDAAEEVLEPLLRLAGDDDVFVPGLPYALGLLAVRRDDPAAAAGWFRRGAAASDRGVDSWIAAQSLAELGAVLAAAGDAADATVALERAVATASRLGMPRVRSVARLAQAELAAATTDGASQAVELAHDALTHQAGHGLRAGLPDALEALARHGSAIRSTPDDVRVLGAADAARSALGLPRPPGQQRLFVATLAGLRATLGADAADTAWREGAGLGLDEAVGFARRARGPRGRPASGWASLTPTELEVVALVAEGFSNPEIAARLLMGRGTVKTHLAHVFSKLEVANRTELASLASARARG</sequence>
<dbReference type="Pfam" id="PF00196">
    <property type="entry name" value="GerE"/>
    <property type="match status" value="1"/>
</dbReference>
<dbReference type="OrthoDB" id="136365at2"/>
<dbReference type="PROSITE" id="PS50043">
    <property type="entry name" value="HTH_LUXR_2"/>
    <property type="match status" value="1"/>
</dbReference>
<comment type="caution">
    <text evidence="3">The sequence shown here is derived from an EMBL/GenBank/DDBJ whole genome shotgun (WGS) entry which is preliminary data.</text>
</comment>
<organism evidence="3 4">
    <name type="scientific">Jiangella ureilytica</name>
    <dbReference type="NCBI Taxonomy" id="2530374"/>
    <lineage>
        <taxon>Bacteria</taxon>
        <taxon>Bacillati</taxon>
        <taxon>Actinomycetota</taxon>
        <taxon>Actinomycetes</taxon>
        <taxon>Jiangellales</taxon>
        <taxon>Jiangellaceae</taxon>
        <taxon>Jiangella</taxon>
    </lineage>
</organism>
<dbReference type="CDD" id="cd06170">
    <property type="entry name" value="LuxR_C_like"/>
    <property type="match status" value="1"/>
</dbReference>
<dbReference type="InterPro" id="IPR011990">
    <property type="entry name" value="TPR-like_helical_dom_sf"/>
</dbReference>
<dbReference type="Gene3D" id="1.10.10.10">
    <property type="entry name" value="Winged helix-like DNA-binding domain superfamily/Winged helix DNA-binding domain"/>
    <property type="match status" value="1"/>
</dbReference>
<dbReference type="SUPFAM" id="SSF48452">
    <property type="entry name" value="TPR-like"/>
    <property type="match status" value="2"/>
</dbReference>
<keyword evidence="4" id="KW-1185">Reference proteome</keyword>
<proteinExistence type="predicted"/>
<dbReference type="InterPro" id="IPR016032">
    <property type="entry name" value="Sig_transdc_resp-reg_C-effctor"/>
</dbReference>
<evidence type="ECO:0000313" key="3">
    <source>
        <dbReference type="EMBL" id="TDC50292.1"/>
    </source>
</evidence>
<dbReference type="GO" id="GO:0006355">
    <property type="term" value="P:regulation of DNA-templated transcription"/>
    <property type="evidence" value="ECO:0007669"/>
    <property type="project" value="InterPro"/>
</dbReference>
<dbReference type="PRINTS" id="PR00364">
    <property type="entry name" value="DISEASERSIST"/>
</dbReference>
<dbReference type="PANTHER" id="PTHR47691:SF3">
    <property type="entry name" value="HTH-TYPE TRANSCRIPTIONAL REGULATOR RV0890C-RELATED"/>
    <property type="match status" value="1"/>
</dbReference>
<dbReference type="SUPFAM" id="SSF46894">
    <property type="entry name" value="C-terminal effector domain of the bipartite response regulators"/>
    <property type="match status" value="1"/>
</dbReference>
<feature type="domain" description="HTH luxR-type" evidence="2">
    <location>
        <begin position="843"/>
        <end position="908"/>
    </location>
</feature>
<dbReference type="PROSITE" id="PS00622">
    <property type="entry name" value="HTH_LUXR_1"/>
    <property type="match status" value="1"/>
</dbReference>
<dbReference type="EMBL" id="SMKL01000032">
    <property type="protein sequence ID" value="TDC50292.1"/>
    <property type="molecule type" value="Genomic_DNA"/>
</dbReference>
<dbReference type="Gene3D" id="3.40.50.300">
    <property type="entry name" value="P-loop containing nucleotide triphosphate hydrolases"/>
    <property type="match status" value="1"/>
</dbReference>
<dbReference type="InterPro" id="IPR058852">
    <property type="entry name" value="HTH_77"/>
</dbReference>
<evidence type="ECO:0000313" key="4">
    <source>
        <dbReference type="Proteomes" id="UP000295621"/>
    </source>
</evidence>
<feature type="region of interest" description="Disordered" evidence="1">
    <location>
        <begin position="1"/>
        <end position="21"/>
    </location>
</feature>
<evidence type="ECO:0000259" key="2">
    <source>
        <dbReference type="PROSITE" id="PS50043"/>
    </source>
</evidence>
<dbReference type="RefSeq" id="WP_131983983.1">
    <property type="nucleotide sequence ID" value="NZ_SMKL01000032.1"/>
</dbReference>
<dbReference type="InterPro" id="IPR027417">
    <property type="entry name" value="P-loop_NTPase"/>
</dbReference>
<dbReference type="InterPro" id="IPR036388">
    <property type="entry name" value="WH-like_DNA-bd_sf"/>
</dbReference>
<dbReference type="AlphaFoldDB" id="A0A4R4RNL1"/>
<dbReference type="SUPFAM" id="SSF52540">
    <property type="entry name" value="P-loop containing nucleoside triphosphate hydrolases"/>
    <property type="match status" value="1"/>
</dbReference>
<evidence type="ECO:0000256" key="1">
    <source>
        <dbReference type="SAM" id="MobiDB-lite"/>
    </source>
</evidence>